<keyword evidence="2 13" id="KW-0963">Cytoplasm</keyword>
<protein>
    <recommendedName>
        <fullName evidence="13 14">Crossover junction endodeoxyribonuclease RuvC</fullName>
        <ecNumber evidence="13 14">3.1.21.10</ecNumber>
    </recommendedName>
    <alternativeName>
        <fullName evidence="13">Holliday junction nuclease RuvC</fullName>
    </alternativeName>
    <alternativeName>
        <fullName evidence="13">Holliday junction resolvase RuvC</fullName>
    </alternativeName>
</protein>
<evidence type="ECO:0000256" key="5">
    <source>
        <dbReference type="ARBA" id="ARBA00022759"/>
    </source>
</evidence>
<comment type="similarity">
    <text evidence="1 13">Belongs to the RuvC family.</text>
</comment>
<dbReference type="Pfam" id="PF02075">
    <property type="entry name" value="RuvC"/>
    <property type="match status" value="1"/>
</dbReference>
<keyword evidence="5 13" id="KW-0255">Endonuclease</keyword>
<evidence type="ECO:0000256" key="4">
    <source>
        <dbReference type="ARBA" id="ARBA00022723"/>
    </source>
</evidence>
<dbReference type="EMBL" id="QRGO01000001">
    <property type="protein sequence ID" value="RDV04771.1"/>
    <property type="molecule type" value="Genomic_DNA"/>
</dbReference>
<evidence type="ECO:0000256" key="1">
    <source>
        <dbReference type="ARBA" id="ARBA00009518"/>
    </source>
</evidence>
<keyword evidence="3 13" id="KW-0540">Nuclease</keyword>
<evidence type="ECO:0000256" key="14">
    <source>
        <dbReference type="NCBIfam" id="TIGR00228"/>
    </source>
</evidence>
<dbReference type="GO" id="GO:0003677">
    <property type="term" value="F:DNA binding"/>
    <property type="evidence" value="ECO:0007669"/>
    <property type="project" value="UniProtKB-KW"/>
</dbReference>
<dbReference type="GO" id="GO:0009432">
    <property type="term" value="P:SOS response"/>
    <property type="evidence" value="ECO:0007669"/>
    <property type="project" value="UniProtKB-ARBA"/>
</dbReference>
<comment type="catalytic activity">
    <reaction evidence="12 13">
        <text>Endonucleolytic cleavage at a junction such as a reciprocal single-stranded crossover between two homologous DNA duplexes (Holliday junction).</text>
        <dbReference type="EC" id="3.1.21.10"/>
    </reaction>
</comment>
<accession>A0A371BBP6</accession>
<dbReference type="SUPFAM" id="SSF53098">
    <property type="entry name" value="Ribonuclease H-like"/>
    <property type="match status" value="1"/>
</dbReference>
<dbReference type="GO" id="GO:0000287">
    <property type="term" value="F:magnesium ion binding"/>
    <property type="evidence" value="ECO:0007669"/>
    <property type="project" value="UniProtKB-UniRule"/>
</dbReference>
<reference evidence="16" key="1">
    <citation type="submission" date="2018-08" db="EMBL/GenBank/DDBJ databases">
        <authorList>
            <person name="Kim S.-J."/>
            <person name="Jung G.-Y."/>
        </authorList>
    </citation>
    <scope>NUCLEOTIDE SEQUENCE [LARGE SCALE GENOMIC DNA]</scope>
    <source>
        <strain evidence="16">GY_H</strain>
    </source>
</reference>
<dbReference type="GO" id="GO:0008821">
    <property type="term" value="F:crossover junction DNA endonuclease activity"/>
    <property type="evidence" value="ECO:0007669"/>
    <property type="project" value="UniProtKB-UniRule"/>
</dbReference>
<keyword evidence="11 13" id="KW-0234">DNA repair</keyword>
<dbReference type="InterPro" id="IPR012337">
    <property type="entry name" value="RNaseH-like_sf"/>
</dbReference>
<dbReference type="GO" id="GO:0006310">
    <property type="term" value="P:DNA recombination"/>
    <property type="evidence" value="ECO:0007669"/>
    <property type="project" value="UniProtKB-UniRule"/>
</dbReference>
<keyword evidence="8 13" id="KW-0460">Magnesium</keyword>
<evidence type="ECO:0000256" key="8">
    <source>
        <dbReference type="ARBA" id="ARBA00022842"/>
    </source>
</evidence>
<feature type="binding site" evidence="13">
    <location>
        <position position="12"/>
    </location>
    <ligand>
        <name>Mg(2+)</name>
        <dbReference type="ChEBI" id="CHEBI:18420"/>
        <label>1</label>
    </ligand>
</feature>
<dbReference type="GO" id="GO:0048476">
    <property type="term" value="C:Holliday junction resolvase complex"/>
    <property type="evidence" value="ECO:0007669"/>
    <property type="project" value="UniProtKB-UniRule"/>
</dbReference>
<evidence type="ECO:0000256" key="12">
    <source>
        <dbReference type="ARBA" id="ARBA00029354"/>
    </source>
</evidence>
<feature type="active site" evidence="13">
    <location>
        <position position="144"/>
    </location>
</feature>
<feature type="active site" evidence="13">
    <location>
        <position position="12"/>
    </location>
</feature>
<evidence type="ECO:0000256" key="11">
    <source>
        <dbReference type="ARBA" id="ARBA00023204"/>
    </source>
</evidence>
<comment type="subunit">
    <text evidence="13">Homodimer which binds Holliday junction (HJ) DNA. The HJ becomes 2-fold symmetrical on binding to RuvC with unstacked arms; it has a different conformation from HJ DNA in complex with RuvA. In the full resolvosome a probable DNA-RuvA(4)-RuvB(12)-RuvC(2) complex forms which resolves the HJ.</text>
</comment>
<dbReference type="HAMAP" id="MF_00034">
    <property type="entry name" value="RuvC"/>
    <property type="match status" value="1"/>
</dbReference>
<dbReference type="RefSeq" id="WP_115516796.1">
    <property type="nucleotide sequence ID" value="NZ_QRGO01000001.1"/>
</dbReference>
<gene>
    <name evidence="13" type="primary">ruvC</name>
    <name evidence="15" type="ORF">DXH78_09470</name>
</gene>
<dbReference type="GO" id="GO:0006281">
    <property type="term" value="P:DNA repair"/>
    <property type="evidence" value="ECO:0007669"/>
    <property type="project" value="UniProtKB-UniRule"/>
</dbReference>
<keyword evidence="6 13" id="KW-0227">DNA damage</keyword>
<evidence type="ECO:0000256" key="13">
    <source>
        <dbReference type="HAMAP-Rule" id="MF_00034"/>
    </source>
</evidence>
<comment type="function">
    <text evidence="13">The RuvA-RuvB-RuvC complex processes Holliday junction (HJ) DNA during genetic recombination and DNA repair. Endonuclease that resolves HJ intermediates. Cleaves cruciform DNA by making single-stranded nicks across the HJ at symmetrical positions within the homologous arms, yielding a 5'-phosphate and a 3'-hydroxyl group; requires a central core of homology in the junction. The consensus cleavage sequence is 5'-(A/T)TT(C/G)-3'. Cleavage occurs on the 3'-side of the TT dinucleotide at the point of strand exchange. HJ branch migration catalyzed by RuvA-RuvB allows RuvC to scan DNA until it finds its consensus sequence, where it cleaves and resolves the cruciform DNA.</text>
</comment>
<keyword evidence="7 13" id="KW-0378">Hydrolase</keyword>
<evidence type="ECO:0000256" key="10">
    <source>
        <dbReference type="ARBA" id="ARBA00023172"/>
    </source>
</evidence>
<dbReference type="EC" id="3.1.21.10" evidence="13 14"/>
<dbReference type="PANTHER" id="PTHR30194">
    <property type="entry name" value="CROSSOVER JUNCTION ENDODEOXYRIBONUCLEASE RUVC"/>
    <property type="match status" value="1"/>
</dbReference>
<organism evidence="15 16">
    <name type="scientific">Undibacter mobilis</name>
    <dbReference type="NCBI Taxonomy" id="2292256"/>
    <lineage>
        <taxon>Bacteria</taxon>
        <taxon>Pseudomonadati</taxon>
        <taxon>Pseudomonadota</taxon>
        <taxon>Alphaproteobacteria</taxon>
        <taxon>Hyphomicrobiales</taxon>
        <taxon>Nitrobacteraceae</taxon>
        <taxon>Undibacter</taxon>
    </lineage>
</organism>
<comment type="cofactor">
    <cofactor evidence="13">
        <name>Mg(2+)</name>
        <dbReference type="ChEBI" id="CHEBI:18420"/>
    </cofactor>
    <text evidence="13">Binds 2 Mg(2+) ion per subunit.</text>
</comment>
<comment type="subcellular location">
    <subcellularLocation>
        <location evidence="13">Cytoplasm</location>
    </subcellularLocation>
</comment>
<feature type="active site" evidence="13">
    <location>
        <position position="72"/>
    </location>
</feature>
<evidence type="ECO:0000256" key="2">
    <source>
        <dbReference type="ARBA" id="ARBA00022490"/>
    </source>
</evidence>
<name>A0A371BBP6_9BRAD</name>
<evidence type="ECO:0000256" key="7">
    <source>
        <dbReference type="ARBA" id="ARBA00022801"/>
    </source>
</evidence>
<dbReference type="NCBIfam" id="TIGR00228">
    <property type="entry name" value="ruvC"/>
    <property type="match status" value="1"/>
</dbReference>
<keyword evidence="4 13" id="KW-0479">Metal-binding</keyword>
<dbReference type="Gene3D" id="3.30.420.10">
    <property type="entry name" value="Ribonuclease H-like superfamily/Ribonuclease H"/>
    <property type="match status" value="1"/>
</dbReference>
<evidence type="ECO:0000256" key="9">
    <source>
        <dbReference type="ARBA" id="ARBA00023125"/>
    </source>
</evidence>
<dbReference type="PROSITE" id="PS01321">
    <property type="entry name" value="RUVC"/>
    <property type="match status" value="1"/>
</dbReference>
<proteinExistence type="inferred from homology"/>
<dbReference type="PRINTS" id="PR00696">
    <property type="entry name" value="RSOLVASERUVC"/>
</dbReference>
<dbReference type="InterPro" id="IPR002176">
    <property type="entry name" value="X-over_junc_endoDNase_RuvC"/>
</dbReference>
<dbReference type="GO" id="GO:0005737">
    <property type="term" value="C:cytoplasm"/>
    <property type="evidence" value="ECO:0007669"/>
    <property type="project" value="UniProtKB-SubCell"/>
</dbReference>
<dbReference type="FunFam" id="3.30.420.10:FF:000002">
    <property type="entry name" value="Crossover junction endodeoxyribonuclease RuvC"/>
    <property type="match status" value="1"/>
</dbReference>
<dbReference type="InterPro" id="IPR020563">
    <property type="entry name" value="X-over_junc_endoDNase_Mg_BS"/>
</dbReference>
<keyword evidence="16" id="KW-1185">Reference proteome</keyword>
<keyword evidence="10 13" id="KW-0233">DNA recombination</keyword>
<dbReference type="CDD" id="cd16962">
    <property type="entry name" value="RuvC"/>
    <property type="match status" value="1"/>
</dbReference>
<evidence type="ECO:0000256" key="3">
    <source>
        <dbReference type="ARBA" id="ARBA00022722"/>
    </source>
</evidence>
<dbReference type="InterPro" id="IPR036397">
    <property type="entry name" value="RNaseH_sf"/>
</dbReference>
<evidence type="ECO:0000313" key="15">
    <source>
        <dbReference type="EMBL" id="RDV04771.1"/>
    </source>
</evidence>
<evidence type="ECO:0000256" key="6">
    <source>
        <dbReference type="ARBA" id="ARBA00022763"/>
    </source>
</evidence>
<dbReference type="PANTHER" id="PTHR30194:SF3">
    <property type="entry name" value="CROSSOVER JUNCTION ENDODEOXYRIBONUCLEASE RUVC"/>
    <property type="match status" value="1"/>
</dbReference>
<feature type="binding site" evidence="13">
    <location>
        <position position="72"/>
    </location>
    <ligand>
        <name>Mg(2+)</name>
        <dbReference type="ChEBI" id="CHEBI:18420"/>
        <label>2</label>
    </ligand>
</feature>
<dbReference type="OrthoDB" id="9805499at2"/>
<evidence type="ECO:0000313" key="16">
    <source>
        <dbReference type="Proteomes" id="UP000263993"/>
    </source>
</evidence>
<feature type="binding site" evidence="13">
    <location>
        <position position="144"/>
    </location>
    <ligand>
        <name>Mg(2+)</name>
        <dbReference type="ChEBI" id="CHEBI:18420"/>
        <label>1</label>
    </ligand>
</feature>
<sequence length="171" mass="18140">MASQPIRILGIDPGLRRTGWGLIESEGNRLIHVACGSVETSERVDLGQRLVAIHDGLMAVIERYAPQEAAVEQTFVNGNGASTLKLGQARGIAMLVPSRAGLSVAEYAPNLIKKTVVGAGHAEKAQIRLMIGVLLPKAQPKSEDAADALAIAICHAHHRASIMLKMKVAAR</sequence>
<dbReference type="Proteomes" id="UP000263993">
    <property type="component" value="Unassembled WGS sequence"/>
</dbReference>
<keyword evidence="9 13" id="KW-0238">DNA-binding</keyword>
<comment type="caution">
    <text evidence="15">The sequence shown here is derived from an EMBL/GenBank/DDBJ whole genome shotgun (WGS) entry which is preliminary data.</text>
</comment>
<dbReference type="AlphaFoldDB" id="A0A371BBP6"/>